<evidence type="ECO:0000313" key="8">
    <source>
        <dbReference type="Proteomes" id="UP000033710"/>
    </source>
</evidence>
<reference evidence="7 8" key="1">
    <citation type="journal article" date="2014" name="BMC Genomics">
        <title>Comparative genomics of the major fungal agents of human and animal Sporotrichosis: Sporothrix schenckii and Sporothrix brasiliensis.</title>
        <authorList>
            <person name="Teixeira M.M."/>
            <person name="de Almeida L.G."/>
            <person name="Kubitschek-Barreira P."/>
            <person name="Alves F.L."/>
            <person name="Kioshima E.S."/>
            <person name="Abadio A.K."/>
            <person name="Fernandes L."/>
            <person name="Derengowski L.S."/>
            <person name="Ferreira K.S."/>
            <person name="Souza R.C."/>
            <person name="Ruiz J.C."/>
            <person name="de Andrade N.C."/>
            <person name="Paes H.C."/>
            <person name="Nicola A.M."/>
            <person name="Albuquerque P."/>
            <person name="Gerber A.L."/>
            <person name="Martins V.P."/>
            <person name="Peconick L.D."/>
            <person name="Neto A.V."/>
            <person name="Chaucanez C.B."/>
            <person name="Silva P.A."/>
            <person name="Cunha O.L."/>
            <person name="de Oliveira F.F."/>
            <person name="dos Santos T.C."/>
            <person name="Barros A.L."/>
            <person name="Soares M.A."/>
            <person name="de Oliveira L.M."/>
            <person name="Marini M.M."/>
            <person name="Villalobos-Duno H."/>
            <person name="Cunha M.M."/>
            <person name="de Hoog S."/>
            <person name="da Silveira J.F."/>
            <person name="Henrissat B."/>
            <person name="Nino-Vega G.A."/>
            <person name="Cisalpino P.S."/>
            <person name="Mora-Montes H.M."/>
            <person name="Almeida S.R."/>
            <person name="Stajich J.E."/>
            <person name="Lopes-Bezerra L.M."/>
            <person name="Vasconcelos A.T."/>
            <person name="Felipe M.S."/>
        </authorList>
    </citation>
    <scope>NUCLEOTIDE SEQUENCE [LARGE SCALE GENOMIC DNA]</scope>
    <source>
        <strain evidence="7 8">1099-18</strain>
    </source>
</reference>
<gene>
    <name evidence="7" type="ORF">SPSK_10085</name>
</gene>
<feature type="chain" id="PRO_5002455086" evidence="6">
    <location>
        <begin position="22"/>
        <end position="109"/>
    </location>
</feature>
<dbReference type="VEuPathDB" id="FungiDB:SPSK_10085"/>
<protein>
    <submittedName>
        <fullName evidence="7">Cytochrome c oxidase assembly protein</fullName>
    </submittedName>
</protein>
<evidence type="ECO:0000256" key="6">
    <source>
        <dbReference type="SAM" id="SignalP"/>
    </source>
</evidence>
<dbReference type="AlphaFoldDB" id="A0A0F2M551"/>
<comment type="subcellular location">
    <subcellularLocation>
        <location evidence="1">Mitochondrion</location>
    </subcellularLocation>
</comment>
<evidence type="ECO:0000256" key="2">
    <source>
        <dbReference type="ARBA" id="ARBA00008197"/>
    </source>
</evidence>
<sequence>MSRASKLTLLGTSLFAASTVAFVHFQQEAEKTVRPSSMRTGHARRPPLTGQAMHQGVVRDMEQQRIKQERQLDFDMQRALELQYKQEQSVHDAIAAADAAEAKEKGKGA</sequence>
<dbReference type="PANTHER" id="PTHR28163">
    <property type="entry name" value="PROTEIN PET117 HOMOLOG, MITOCHONDRIAL"/>
    <property type="match status" value="1"/>
</dbReference>
<dbReference type="Proteomes" id="UP000033710">
    <property type="component" value="Unassembled WGS sequence"/>
</dbReference>
<dbReference type="PANTHER" id="PTHR28163:SF1">
    <property type="entry name" value="PROTEIN PET117 HOMOLOG, MITOCHONDRIAL"/>
    <property type="match status" value="1"/>
</dbReference>
<evidence type="ECO:0000313" key="7">
    <source>
        <dbReference type="EMBL" id="KJR84747.1"/>
    </source>
</evidence>
<dbReference type="EMBL" id="AXCR01000007">
    <property type="protein sequence ID" value="KJR84747.1"/>
    <property type="molecule type" value="Genomic_DNA"/>
</dbReference>
<keyword evidence="3" id="KW-0809">Transit peptide</keyword>
<name>A0A0F2M551_SPOSC</name>
<organism evidence="7 8">
    <name type="scientific">Sporothrix schenckii 1099-18</name>
    <dbReference type="NCBI Taxonomy" id="1397361"/>
    <lineage>
        <taxon>Eukaryota</taxon>
        <taxon>Fungi</taxon>
        <taxon>Dikarya</taxon>
        <taxon>Ascomycota</taxon>
        <taxon>Pezizomycotina</taxon>
        <taxon>Sordariomycetes</taxon>
        <taxon>Sordariomycetidae</taxon>
        <taxon>Ophiostomatales</taxon>
        <taxon>Ophiostomataceae</taxon>
        <taxon>Sporothrix</taxon>
    </lineage>
</organism>
<proteinExistence type="inferred from homology"/>
<dbReference type="RefSeq" id="XP_016587423.1">
    <property type="nucleotide sequence ID" value="XM_016736642.1"/>
</dbReference>
<evidence type="ECO:0000256" key="4">
    <source>
        <dbReference type="ARBA" id="ARBA00023128"/>
    </source>
</evidence>
<comment type="caution">
    <text evidence="7">The sequence shown here is derived from an EMBL/GenBank/DDBJ whole genome shotgun (WGS) entry which is preliminary data.</text>
</comment>
<dbReference type="GO" id="GO:0033617">
    <property type="term" value="P:mitochondrial respiratory chain complex IV assembly"/>
    <property type="evidence" value="ECO:0007669"/>
    <property type="project" value="TreeGrafter"/>
</dbReference>
<comment type="similarity">
    <text evidence="2">Belongs to the PET117 family.</text>
</comment>
<dbReference type="InterPro" id="IPR031568">
    <property type="entry name" value="Pet117"/>
</dbReference>
<dbReference type="Pfam" id="PF15786">
    <property type="entry name" value="PET117"/>
    <property type="match status" value="2"/>
</dbReference>
<reference evidence="7 8" key="2">
    <citation type="journal article" date="2015" name="Eukaryot. Cell">
        <title>Asexual propagation of a virulent clone complex in a human and feline outbreak of sporotrichosis.</title>
        <authorList>
            <person name="Teixeira Mde M."/>
            <person name="Rodrigues A.M."/>
            <person name="Tsui C.K."/>
            <person name="de Almeida L.G."/>
            <person name="Van Diepeningen A.D."/>
            <person name="van den Ende B.G."/>
            <person name="Fernandes G.F."/>
            <person name="Kano R."/>
            <person name="Hamelin R.C."/>
            <person name="Lopes-Bezerra L.M."/>
            <person name="Vasconcelos A.T."/>
            <person name="de Hoog S."/>
            <person name="de Camargo Z.P."/>
            <person name="Felipe M.S."/>
        </authorList>
    </citation>
    <scope>NUCLEOTIDE SEQUENCE [LARGE SCALE GENOMIC DNA]</scope>
    <source>
        <strain evidence="7 8">1099-18</strain>
    </source>
</reference>
<keyword evidence="4" id="KW-0496">Mitochondrion</keyword>
<feature type="signal peptide" evidence="6">
    <location>
        <begin position="1"/>
        <end position="21"/>
    </location>
</feature>
<dbReference type="OrthoDB" id="76305at2759"/>
<dbReference type="KEGG" id="ssck:SPSK_10085"/>
<feature type="region of interest" description="Disordered" evidence="5">
    <location>
        <begin position="29"/>
        <end position="53"/>
    </location>
</feature>
<evidence type="ECO:0000256" key="3">
    <source>
        <dbReference type="ARBA" id="ARBA00022946"/>
    </source>
</evidence>
<dbReference type="GO" id="GO:0005739">
    <property type="term" value="C:mitochondrion"/>
    <property type="evidence" value="ECO:0007669"/>
    <property type="project" value="UniProtKB-SubCell"/>
</dbReference>
<dbReference type="GeneID" id="27671919"/>
<evidence type="ECO:0000256" key="1">
    <source>
        <dbReference type="ARBA" id="ARBA00004173"/>
    </source>
</evidence>
<keyword evidence="6" id="KW-0732">Signal</keyword>
<evidence type="ECO:0000256" key="5">
    <source>
        <dbReference type="SAM" id="MobiDB-lite"/>
    </source>
</evidence>
<accession>A0A0F2M551</accession>